<keyword evidence="1" id="KW-0472">Membrane</keyword>
<comment type="caution">
    <text evidence="2">The sequence shown here is derived from an EMBL/GenBank/DDBJ whole genome shotgun (WGS) entry which is preliminary data.</text>
</comment>
<protein>
    <submittedName>
        <fullName evidence="2">DUF3093 family protein</fullName>
    </submittedName>
</protein>
<dbReference type="Proteomes" id="UP000317043">
    <property type="component" value="Unassembled WGS sequence"/>
</dbReference>
<dbReference type="InParanoid" id="A0A543B300"/>
<gene>
    <name evidence="2" type="ORF">FB566_4810</name>
</gene>
<reference evidence="2 3" key="1">
    <citation type="submission" date="2019-06" db="EMBL/GenBank/DDBJ databases">
        <title>Sequencing the genomes of 1000 actinobacteria strains.</title>
        <authorList>
            <person name="Klenk H.-P."/>
        </authorList>
    </citation>
    <scope>NUCLEOTIDE SEQUENCE [LARGE SCALE GENOMIC DNA]</scope>
    <source>
        <strain evidence="2 3">DSM 45928</strain>
    </source>
</reference>
<name>A0A543B300_9ACTN</name>
<proteinExistence type="predicted"/>
<organism evidence="2 3">
    <name type="scientific">Stackebrandtia endophytica</name>
    <dbReference type="NCBI Taxonomy" id="1496996"/>
    <lineage>
        <taxon>Bacteria</taxon>
        <taxon>Bacillati</taxon>
        <taxon>Actinomycetota</taxon>
        <taxon>Actinomycetes</taxon>
        <taxon>Glycomycetales</taxon>
        <taxon>Glycomycetaceae</taxon>
        <taxon>Stackebrandtia</taxon>
    </lineage>
</organism>
<feature type="transmembrane region" description="Helical" evidence="1">
    <location>
        <begin position="17"/>
        <end position="38"/>
    </location>
</feature>
<keyword evidence="1" id="KW-1133">Transmembrane helix</keyword>
<dbReference type="Pfam" id="PF11292">
    <property type="entry name" value="DUF3093"/>
    <property type="match status" value="1"/>
</dbReference>
<keyword evidence="1" id="KW-0812">Transmembrane</keyword>
<evidence type="ECO:0000313" key="2">
    <source>
        <dbReference type="EMBL" id="TQL79209.1"/>
    </source>
</evidence>
<dbReference type="PROSITE" id="PS51257">
    <property type="entry name" value="PROKAR_LIPOPROTEIN"/>
    <property type="match status" value="1"/>
</dbReference>
<dbReference type="InterPro" id="IPR021443">
    <property type="entry name" value="DUF3093"/>
</dbReference>
<dbReference type="EMBL" id="VFOW01000001">
    <property type="protein sequence ID" value="TQL79209.1"/>
    <property type="molecule type" value="Genomic_DNA"/>
</dbReference>
<evidence type="ECO:0000313" key="3">
    <source>
        <dbReference type="Proteomes" id="UP000317043"/>
    </source>
</evidence>
<dbReference type="RefSeq" id="WP_142044346.1">
    <property type="nucleotide sequence ID" value="NZ_JBHTGS010000002.1"/>
</dbReference>
<sequence>MASDKTTGFQERLTVPWWAWPLSLALACFLAFEIGLGVPGLVTWLPFAVLIPLTVFGLAWIGRIKVRVSAGSFHVDDAVLPLEVIESVQPLTGTALRDALSAQLHPIAFVIQRPWIKSAVKVTLADPGDPTPYWIISSRRAHTLAEVLSPIGAAPQKSAPQP</sequence>
<accession>A0A543B300</accession>
<dbReference type="OrthoDB" id="3217020at2"/>
<keyword evidence="3" id="KW-1185">Reference proteome</keyword>
<feature type="transmembrane region" description="Helical" evidence="1">
    <location>
        <begin position="44"/>
        <end position="62"/>
    </location>
</feature>
<evidence type="ECO:0000256" key="1">
    <source>
        <dbReference type="SAM" id="Phobius"/>
    </source>
</evidence>
<dbReference type="AlphaFoldDB" id="A0A543B300"/>